<protein>
    <submittedName>
        <fullName evidence="1">Uncharacterized protein</fullName>
    </submittedName>
</protein>
<organism evidence="1 4">
    <name type="scientific">Trichonephila clavata</name>
    <name type="common">Joro spider</name>
    <name type="synonym">Nephila clavata</name>
    <dbReference type="NCBI Taxonomy" id="2740835"/>
    <lineage>
        <taxon>Eukaryota</taxon>
        <taxon>Metazoa</taxon>
        <taxon>Ecdysozoa</taxon>
        <taxon>Arthropoda</taxon>
        <taxon>Chelicerata</taxon>
        <taxon>Arachnida</taxon>
        <taxon>Araneae</taxon>
        <taxon>Araneomorphae</taxon>
        <taxon>Entelegynae</taxon>
        <taxon>Araneoidea</taxon>
        <taxon>Nephilidae</taxon>
        <taxon>Trichonephila</taxon>
    </lineage>
</organism>
<accession>A0A8X6I277</accession>
<dbReference type="AlphaFoldDB" id="A0A8X6I277"/>
<name>A0A8X6I277_TRICU</name>
<proteinExistence type="predicted"/>
<keyword evidence="4" id="KW-1185">Reference proteome</keyword>
<sequence length="115" mass="13448">MDLKAQKVQIRILRTVFTLNKIESELKNDVVDLEKISLLQVQLKDKYLRLGEAQEAASGALLPLEDNGREFETDFTEAEGYRKRYIEYYSLIDKKLKKNVFLKCQTHQERTLAPL</sequence>
<evidence type="ECO:0000313" key="2">
    <source>
        <dbReference type="EMBL" id="GFQ86223.1"/>
    </source>
</evidence>
<dbReference type="EMBL" id="BMAO01013076">
    <property type="protein sequence ID" value="GFQ86117.1"/>
    <property type="molecule type" value="Genomic_DNA"/>
</dbReference>
<dbReference type="Proteomes" id="UP000887116">
    <property type="component" value="Unassembled WGS sequence"/>
</dbReference>
<gene>
    <name evidence="2" type="ORF">TNCT_307891</name>
    <name evidence="1" type="ORF">TNCT_309911</name>
    <name evidence="3" type="ORF">TNCT_595001</name>
</gene>
<comment type="caution">
    <text evidence="1">The sequence shown here is derived from an EMBL/GenBank/DDBJ whole genome shotgun (WGS) entry which is preliminary data.</text>
</comment>
<dbReference type="EMBL" id="BMAO01016286">
    <property type="protein sequence ID" value="GFR07478.1"/>
    <property type="molecule type" value="Genomic_DNA"/>
</dbReference>
<evidence type="ECO:0000313" key="3">
    <source>
        <dbReference type="EMBL" id="GFR07478.1"/>
    </source>
</evidence>
<evidence type="ECO:0000313" key="1">
    <source>
        <dbReference type="EMBL" id="GFQ86117.1"/>
    </source>
</evidence>
<dbReference type="EMBL" id="BMAO01032990">
    <property type="protein sequence ID" value="GFQ86223.1"/>
    <property type="molecule type" value="Genomic_DNA"/>
</dbReference>
<reference evidence="1" key="1">
    <citation type="submission" date="2020-07" db="EMBL/GenBank/DDBJ databases">
        <title>Multicomponent nature underlies the extraordinary mechanical properties of spider dragline silk.</title>
        <authorList>
            <person name="Kono N."/>
            <person name="Nakamura H."/>
            <person name="Mori M."/>
            <person name="Yoshida Y."/>
            <person name="Ohtoshi R."/>
            <person name="Malay A.D."/>
            <person name="Moran D.A.P."/>
            <person name="Tomita M."/>
            <person name="Numata K."/>
            <person name="Arakawa K."/>
        </authorList>
    </citation>
    <scope>NUCLEOTIDE SEQUENCE</scope>
</reference>
<evidence type="ECO:0000313" key="4">
    <source>
        <dbReference type="Proteomes" id="UP000887116"/>
    </source>
</evidence>